<protein>
    <submittedName>
        <fullName evidence="3">Histone-like nucleoid-structuring protein Lsr2</fullName>
    </submittedName>
</protein>
<keyword evidence="1" id="KW-0238">DNA-binding</keyword>
<reference evidence="3 4" key="1">
    <citation type="submission" date="2024-09" db="EMBL/GenBank/DDBJ databases">
        <authorList>
            <person name="Sun Q."/>
            <person name="Mori K."/>
        </authorList>
    </citation>
    <scope>NUCLEOTIDE SEQUENCE [LARGE SCALE GENOMIC DNA]</scope>
    <source>
        <strain evidence="3 4">TBRC 1851</strain>
    </source>
</reference>
<evidence type="ECO:0000259" key="2">
    <source>
        <dbReference type="Pfam" id="PF23359"/>
    </source>
</evidence>
<comment type="caution">
    <text evidence="3">The sequence shown here is derived from an EMBL/GenBank/DDBJ whole genome shotgun (WGS) entry which is preliminary data.</text>
</comment>
<name>A0ABV6U6B0_9ACTN</name>
<dbReference type="Gene3D" id="4.10.320.10">
    <property type="entry name" value="E3-binding domain"/>
    <property type="match status" value="1"/>
</dbReference>
<dbReference type="RefSeq" id="WP_394302102.1">
    <property type="nucleotide sequence ID" value="NZ_JBHMQT010000036.1"/>
</dbReference>
<dbReference type="Pfam" id="PF23359">
    <property type="entry name" value="Lsr2_DNA-bd"/>
    <property type="match status" value="1"/>
</dbReference>
<organism evidence="3 4">
    <name type="scientific">Sphaerimonospora cavernae</name>
    <dbReference type="NCBI Taxonomy" id="1740611"/>
    <lineage>
        <taxon>Bacteria</taxon>
        <taxon>Bacillati</taxon>
        <taxon>Actinomycetota</taxon>
        <taxon>Actinomycetes</taxon>
        <taxon>Streptosporangiales</taxon>
        <taxon>Streptosporangiaceae</taxon>
        <taxon>Sphaerimonospora</taxon>
    </lineage>
</organism>
<evidence type="ECO:0000313" key="3">
    <source>
        <dbReference type="EMBL" id="MFC0863979.1"/>
    </source>
</evidence>
<sequence>MSDDDFTPLRVTRLAYGRDISLAIREWARANGHPVSDRGRVAYELVDAFFAANPEAYEQAGKIELVRATARTPGASPAVLALASRISGVMVTPKHAERPVLGAANPR</sequence>
<evidence type="ECO:0000256" key="1">
    <source>
        <dbReference type="ARBA" id="ARBA00023125"/>
    </source>
</evidence>
<keyword evidence="4" id="KW-1185">Reference proteome</keyword>
<dbReference type="InterPro" id="IPR055370">
    <property type="entry name" value="Lsr2_DNA-bd"/>
</dbReference>
<evidence type="ECO:0000313" key="4">
    <source>
        <dbReference type="Proteomes" id="UP001589870"/>
    </source>
</evidence>
<feature type="domain" description="Lsr2 DNA-binding" evidence="2">
    <location>
        <begin position="23"/>
        <end position="52"/>
    </location>
</feature>
<dbReference type="InterPro" id="IPR036625">
    <property type="entry name" value="E3-bd_dom_sf"/>
</dbReference>
<proteinExistence type="predicted"/>
<dbReference type="Proteomes" id="UP001589870">
    <property type="component" value="Unassembled WGS sequence"/>
</dbReference>
<accession>A0ABV6U6B0</accession>
<gene>
    <name evidence="3" type="ORF">ACFHYQ_16880</name>
</gene>
<dbReference type="EMBL" id="JBHMQT010000036">
    <property type="protein sequence ID" value="MFC0863979.1"/>
    <property type="molecule type" value="Genomic_DNA"/>
</dbReference>